<name>A0ABR3GKZ6_9PEZI</name>
<accession>A0ABR3GKZ6</accession>
<gene>
    <name evidence="2" type="ORF">Q9L58_004443</name>
</gene>
<evidence type="ECO:0000256" key="1">
    <source>
        <dbReference type="SAM" id="Phobius"/>
    </source>
</evidence>
<keyword evidence="1" id="KW-0812">Transmembrane</keyword>
<organism evidence="2 3">
    <name type="scientific">Discina gigas</name>
    <dbReference type="NCBI Taxonomy" id="1032678"/>
    <lineage>
        <taxon>Eukaryota</taxon>
        <taxon>Fungi</taxon>
        <taxon>Dikarya</taxon>
        <taxon>Ascomycota</taxon>
        <taxon>Pezizomycotina</taxon>
        <taxon>Pezizomycetes</taxon>
        <taxon>Pezizales</taxon>
        <taxon>Discinaceae</taxon>
        <taxon>Discina</taxon>
    </lineage>
</organism>
<feature type="transmembrane region" description="Helical" evidence="1">
    <location>
        <begin position="26"/>
        <end position="45"/>
    </location>
</feature>
<proteinExistence type="predicted"/>
<sequence>MPALDLVHHALIKRAATNWPAKNKGVMVVFCIFATIAIVVIALIVQRKLAAARVRKEREEFMNAAK</sequence>
<protein>
    <submittedName>
        <fullName evidence="2">Uncharacterized protein</fullName>
    </submittedName>
</protein>
<evidence type="ECO:0000313" key="3">
    <source>
        <dbReference type="Proteomes" id="UP001447188"/>
    </source>
</evidence>
<reference evidence="2 3" key="1">
    <citation type="submission" date="2024-02" db="EMBL/GenBank/DDBJ databases">
        <title>Discinaceae phylogenomics.</title>
        <authorList>
            <person name="Dirks A.C."/>
            <person name="James T.Y."/>
        </authorList>
    </citation>
    <scope>NUCLEOTIDE SEQUENCE [LARGE SCALE GENOMIC DNA]</scope>
    <source>
        <strain evidence="2 3">ACD0624</strain>
    </source>
</reference>
<comment type="caution">
    <text evidence="2">The sequence shown here is derived from an EMBL/GenBank/DDBJ whole genome shotgun (WGS) entry which is preliminary data.</text>
</comment>
<keyword evidence="1" id="KW-0472">Membrane</keyword>
<keyword evidence="3" id="KW-1185">Reference proteome</keyword>
<keyword evidence="1" id="KW-1133">Transmembrane helix</keyword>
<dbReference type="EMBL" id="JBBBZM010000047">
    <property type="protein sequence ID" value="KAL0636598.1"/>
    <property type="molecule type" value="Genomic_DNA"/>
</dbReference>
<evidence type="ECO:0000313" key="2">
    <source>
        <dbReference type="EMBL" id="KAL0636598.1"/>
    </source>
</evidence>
<dbReference type="Proteomes" id="UP001447188">
    <property type="component" value="Unassembled WGS sequence"/>
</dbReference>